<evidence type="ECO:0000313" key="1">
    <source>
        <dbReference type="EMBL" id="AHF00045.1"/>
    </source>
</evidence>
<protein>
    <submittedName>
        <fullName evidence="1">Uncharacterized protein</fullName>
    </submittedName>
</protein>
<name>W0DN69_9GAMM</name>
<dbReference type="AlphaFoldDB" id="W0DN69"/>
<dbReference type="KEGG" id="tti:THITH_07640"/>
<dbReference type="HOGENOM" id="CLU_3359065_0_0_6"/>
<reference evidence="1 2" key="1">
    <citation type="submission" date="2013-12" db="EMBL/GenBank/DDBJ databases">
        <authorList>
            <consortium name="DOE Joint Genome Institute"/>
            <person name="Muyzer G."/>
            <person name="Huntemann M."/>
            <person name="Han J."/>
            <person name="Chen A."/>
            <person name="Kyrpides N."/>
            <person name="Mavromatis K."/>
            <person name="Markowitz V."/>
            <person name="Palaniappan K."/>
            <person name="Ivanova N."/>
            <person name="Schaumberg A."/>
            <person name="Pati A."/>
            <person name="Liolios K."/>
            <person name="Nordberg H.P."/>
            <person name="Cantor M.N."/>
            <person name="Hua S.X."/>
            <person name="Woyke T."/>
        </authorList>
    </citation>
    <scope>NUCLEOTIDE SEQUENCE [LARGE SCALE GENOMIC DNA]</scope>
    <source>
        <strain evidence="1 2">ARh 1</strain>
    </source>
</reference>
<dbReference type="EMBL" id="CP007029">
    <property type="protein sequence ID" value="AHF00045.1"/>
    <property type="molecule type" value="Genomic_DNA"/>
</dbReference>
<sequence length="36" mass="3819">MGVMNGSAEFVLDAQLQRDSLAVGDLPLCQLTLPLC</sequence>
<organism evidence="1 2">
    <name type="scientific">Thioalkalivibrio paradoxus ARh 1</name>
    <dbReference type="NCBI Taxonomy" id="713585"/>
    <lineage>
        <taxon>Bacteria</taxon>
        <taxon>Pseudomonadati</taxon>
        <taxon>Pseudomonadota</taxon>
        <taxon>Gammaproteobacteria</taxon>
        <taxon>Chromatiales</taxon>
        <taxon>Ectothiorhodospiraceae</taxon>
        <taxon>Thioalkalivibrio</taxon>
    </lineage>
</organism>
<dbReference type="Proteomes" id="UP000005289">
    <property type="component" value="Chromosome"/>
</dbReference>
<evidence type="ECO:0000313" key="2">
    <source>
        <dbReference type="Proteomes" id="UP000005289"/>
    </source>
</evidence>
<accession>W0DN69</accession>
<proteinExistence type="predicted"/>
<gene>
    <name evidence="1" type="ORF">THITH_07640</name>
</gene>
<keyword evidence="2" id="KW-1185">Reference proteome</keyword>